<dbReference type="CDD" id="cd11453">
    <property type="entry name" value="bHLH_AtBIM_like"/>
    <property type="match status" value="1"/>
</dbReference>
<feature type="region of interest" description="Disordered" evidence="6">
    <location>
        <begin position="112"/>
        <end position="278"/>
    </location>
</feature>
<feature type="compositionally biased region" description="Low complexity" evidence="6">
    <location>
        <begin position="192"/>
        <end position="207"/>
    </location>
</feature>
<dbReference type="GeneID" id="109223778"/>
<keyword evidence="3" id="KW-0238">DNA-binding</keyword>
<dbReference type="InterPro" id="IPR011598">
    <property type="entry name" value="bHLH_dom"/>
</dbReference>
<evidence type="ECO:0000259" key="7">
    <source>
        <dbReference type="PROSITE" id="PS50888"/>
    </source>
</evidence>
<dbReference type="InterPro" id="IPR044295">
    <property type="entry name" value="BIM1/2/3"/>
</dbReference>
<feature type="compositionally biased region" description="Polar residues" evidence="6">
    <location>
        <begin position="112"/>
        <end position="129"/>
    </location>
</feature>
<dbReference type="GO" id="GO:0003677">
    <property type="term" value="F:DNA binding"/>
    <property type="evidence" value="ECO:0007669"/>
    <property type="project" value="UniProtKB-KW"/>
</dbReference>
<dbReference type="GO" id="GO:0005634">
    <property type="term" value="C:nucleus"/>
    <property type="evidence" value="ECO:0007669"/>
    <property type="project" value="UniProtKB-SubCell"/>
</dbReference>
<name>A0A1J6IIP7_NICAT</name>
<dbReference type="PANTHER" id="PTHR46412">
    <property type="entry name" value="BES1-INTERACTING MYC-LIKE PROTEIN"/>
    <property type="match status" value="1"/>
</dbReference>
<comment type="caution">
    <text evidence="8">The sequence shown here is derived from an EMBL/GenBank/DDBJ whole genome shotgun (WGS) entry which is preliminary data.</text>
</comment>
<dbReference type="Proteomes" id="UP000187609">
    <property type="component" value="Unassembled WGS sequence"/>
</dbReference>
<evidence type="ECO:0000256" key="5">
    <source>
        <dbReference type="ARBA" id="ARBA00023242"/>
    </source>
</evidence>
<feature type="compositionally biased region" description="Basic and acidic residues" evidence="6">
    <location>
        <begin position="265"/>
        <end position="277"/>
    </location>
</feature>
<evidence type="ECO:0000256" key="2">
    <source>
        <dbReference type="ARBA" id="ARBA00023015"/>
    </source>
</evidence>
<dbReference type="GO" id="GO:0046983">
    <property type="term" value="F:protein dimerization activity"/>
    <property type="evidence" value="ECO:0007669"/>
    <property type="project" value="InterPro"/>
</dbReference>
<evidence type="ECO:0000313" key="9">
    <source>
        <dbReference type="Proteomes" id="UP000187609"/>
    </source>
</evidence>
<dbReference type="PROSITE" id="PS50888">
    <property type="entry name" value="BHLH"/>
    <property type="match status" value="1"/>
</dbReference>
<feature type="compositionally biased region" description="Polar residues" evidence="6">
    <location>
        <begin position="171"/>
        <end position="191"/>
    </location>
</feature>
<dbReference type="SUPFAM" id="SSF47459">
    <property type="entry name" value="HLH, helix-loop-helix DNA-binding domain"/>
    <property type="match status" value="1"/>
</dbReference>
<dbReference type="FunFam" id="4.10.280.10:FF:000093">
    <property type="entry name" value="BHLH domain class transcription factor"/>
    <property type="match status" value="1"/>
</dbReference>
<evidence type="ECO:0000256" key="6">
    <source>
        <dbReference type="SAM" id="MobiDB-lite"/>
    </source>
</evidence>
<keyword evidence="9" id="KW-1185">Reference proteome</keyword>
<accession>A0A1J6IIP7</accession>
<comment type="subcellular location">
    <subcellularLocation>
        <location evidence="1">Nucleus</location>
    </subcellularLocation>
</comment>
<dbReference type="Gene3D" id="4.10.280.10">
    <property type="entry name" value="Helix-loop-helix DNA-binding domain"/>
    <property type="match status" value="1"/>
</dbReference>
<dbReference type="GO" id="GO:0006351">
    <property type="term" value="P:DNA-templated transcription"/>
    <property type="evidence" value="ECO:0007669"/>
    <property type="project" value="InterPro"/>
</dbReference>
<dbReference type="OrthoDB" id="690068at2759"/>
<dbReference type="OMA" id="QANIRPT"/>
<dbReference type="Pfam" id="PF00010">
    <property type="entry name" value="HLH"/>
    <property type="match status" value="1"/>
</dbReference>
<evidence type="ECO:0000313" key="8">
    <source>
        <dbReference type="EMBL" id="OIT04973.1"/>
    </source>
</evidence>
<keyword evidence="2" id="KW-0805">Transcription regulation</keyword>
<reference evidence="8" key="1">
    <citation type="submission" date="2016-11" db="EMBL/GenBank/DDBJ databases">
        <title>The genome of Nicotiana attenuata.</title>
        <authorList>
            <person name="Xu S."/>
            <person name="Brockmoeller T."/>
            <person name="Gaquerel E."/>
            <person name="Navarro A."/>
            <person name="Kuhl H."/>
            <person name="Gase K."/>
            <person name="Ling Z."/>
            <person name="Zhou W."/>
            <person name="Kreitzer C."/>
            <person name="Stanke M."/>
            <person name="Tang H."/>
            <person name="Lyons E."/>
            <person name="Pandey P."/>
            <person name="Pandey S.P."/>
            <person name="Timmermann B."/>
            <person name="Baldwin I.T."/>
        </authorList>
    </citation>
    <scope>NUCLEOTIDE SEQUENCE [LARGE SCALE GENOMIC DNA]</scope>
    <source>
        <strain evidence="8">UT</strain>
    </source>
</reference>
<feature type="region of interest" description="Disordered" evidence="6">
    <location>
        <begin position="517"/>
        <end position="558"/>
    </location>
</feature>
<feature type="compositionally biased region" description="Polar residues" evidence="6">
    <location>
        <begin position="517"/>
        <end position="543"/>
    </location>
</feature>
<feature type="compositionally biased region" description="Acidic residues" evidence="6">
    <location>
        <begin position="220"/>
        <end position="229"/>
    </location>
</feature>
<feature type="domain" description="BHLH" evidence="7">
    <location>
        <begin position="259"/>
        <end position="309"/>
    </location>
</feature>
<sequence length="558" mass="60719">MELPQPRPFGTEGRKTTHDFLSLYSPVQQDPTPPQAGGFLKTHDFLQPLEQAEKALRKEEDKVEVVAVEKPPAPVASPSVEHILPGGIGTYSISYLHQRVPKPEASLFAVAQATSTDRNDENSNCSSYTGGSGFTLWDESAVKKGKTGKENSGGDRHALREAGLNTGGGQPTTSLEWQSQSSSNKHNTTAISSLSSARQSSPLKSQSFVHMIRSAKNAQDDDDDDDDEDFVIKKEPQSHPRGNLSVKVDGEGNDKKPNTPRSKHSATEQRRRSKINDRFQMLRGIIPNSDQKRDKASFLLEVIEYIHFLQEKVHKYEESYQGWENEPLKLPLSKCHRTTQGASNHPQGTINASGAAPTYAVKFDENIMGISSTNPFNEKKVEPNISTTSLKEISQRPGLTNKVTTPSMHPNAFPFGAASSTAALYSSKLTADTAKLESKSHPQLSVSRSHMTDYAIPNANPKGQDLSIESGTISISSAYSQGLLNTLTLALQNSGVDLSQANISVQIDLGKRANGRLHSSASTVKGDDVSTSNQPIPKSIGTSTRDESDRAFKRLKTS</sequence>
<dbReference type="AlphaFoldDB" id="A0A1J6IIP7"/>
<dbReference type="SMR" id="A0A1J6IIP7"/>
<evidence type="ECO:0000256" key="4">
    <source>
        <dbReference type="ARBA" id="ARBA00023163"/>
    </source>
</evidence>
<keyword evidence="5" id="KW-0539">Nucleus</keyword>
<dbReference type="PANTHER" id="PTHR46412:SF14">
    <property type="entry name" value="TRANSCRIPTION FACTOR BIM1-LIKE ISOFORM X1"/>
    <property type="match status" value="1"/>
</dbReference>
<evidence type="ECO:0000256" key="3">
    <source>
        <dbReference type="ARBA" id="ARBA00023125"/>
    </source>
</evidence>
<keyword evidence="4" id="KW-0804">Transcription</keyword>
<dbReference type="GO" id="GO:0003700">
    <property type="term" value="F:DNA-binding transcription factor activity"/>
    <property type="evidence" value="ECO:0007669"/>
    <property type="project" value="InterPro"/>
</dbReference>
<feature type="compositionally biased region" description="Basic and acidic residues" evidence="6">
    <location>
        <begin position="248"/>
        <end position="257"/>
    </location>
</feature>
<feature type="compositionally biased region" description="Basic and acidic residues" evidence="6">
    <location>
        <begin position="147"/>
        <end position="160"/>
    </location>
</feature>
<proteinExistence type="predicted"/>
<evidence type="ECO:0000256" key="1">
    <source>
        <dbReference type="ARBA" id="ARBA00004123"/>
    </source>
</evidence>
<dbReference type="Gramene" id="OIT04973">
    <property type="protein sequence ID" value="OIT04973"/>
    <property type="gene ID" value="A4A49_16061"/>
</dbReference>
<dbReference type="SMART" id="SM00353">
    <property type="entry name" value="HLH"/>
    <property type="match status" value="1"/>
</dbReference>
<gene>
    <name evidence="8" type="primary">BIM1_0</name>
    <name evidence="8" type="ORF">A4A49_16061</name>
</gene>
<dbReference type="InterPro" id="IPR036638">
    <property type="entry name" value="HLH_DNA-bd_sf"/>
</dbReference>
<protein>
    <submittedName>
        <fullName evidence="8">Transcription factor bim1</fullName>
    </submittedName>
</protein>
<dbReference type="EMBL" id="MJEQ01037185">
    <property type="protein sequence ID" value="OIT04973.1"/>
    <property type="molecule type" value="Genomic_DNA"/>
</dbReference>
<organism evidence="8 9">
    <name type="scientific">Nicotiana attenuata</name>
    <name type="common">Coyote tobacco</name>
    <dbReference type="NCBI Taxonomy" id="49451"/>
    <lineage>
        <taxon>Eukaryota</taxon>
        <taxon>Viridiplantae</taxon>
        <taxon>Streptophyta</taxon>
        <taxon>Embryophyta</taxon>
        <taxon>Tracheophyta</taxon>
        <taxon>Spermatophyta</taxon>
        <taxon>Magnoliopsida</taxon>
        <taxon>eudicotyledons</taxon>
        <taxon>Gunneridae</taxon>
        <taxon>Pentapetalae</taxon>
        <taxon>asterids</taxon>
        <taxon>lamiids</taxon>
        <taxon>Solanales</taxon>
        <taxon>Solanaceae</taxon>
        <taxon>Nicotianoideae</taxon>
        <taxon>Nicotianeae</taxon>
        <taxon>Nicotiana</taxon>
    </lineage>
</organism>